<evidence type="ECO:0000256" key="3">
    <source>
        <dbReference type="ARBA" id="ARBA00023157"/>
    </source>
</evidence>
<dbReference type="SUPFAM" id="SSF52833">
    <property type="entry name" value="Thioredoxin-like"/>
    <property type="match status" value="1"/>
</dbReference>
<dbReference type="InterPro" id="IPR017937">
    <property type="entry name" value="Thioredoxin_CS"/>
</dbReference>
<dbReference type="AlphaFoldDB" id="A0A921H3I2"/>
<evidence type="ECO:0000256" key="2">
    <source>
        <dbReference type="ARBA" id="ARBA00022748"/>
    </source>
</evidence>
<organism evidence="7 8">
    <name type="scientific">Butyricimonas virosa</name>
    <dbReference type="NCBI Taxonomy" id="544645"/>
    <lineage>
        <taxon>Bacteria</taxon>
        <taxon>Pseudomonadati</taxon>
        <taxon>Bacteroidota</taxon>
        <taxon>Bacteroidia</taxon>
        <taxon>Bacteroidales</taxon>
        <taxon>Odoribacteraceae</taxon>
        <taxon>Butyricimonas</taxon>
    </lineage>
</organism>
<evidence type="ECO:0000313" key="7">
    <source>
        <dbReference type="EMBL" id="HJF70301.1"/>
    </source>
</evidence>
<dbReference type="GO" id="GO:0016491">
    <property type="term" value="F:oxidoreductase activity"/>
    <property type="evidence" value="ECO:0007669"/>
    <property type="project" value="InterPro"/>
</dbReference>
<keyword evidence="4" id="KW-0676">Redox-active center</keyword>
<proteinExistence type="predicted"/>
<accession>A0A921H3I2</accession>
<name>A0A921H3I2_9BACT</name>
<feature type="domain" description="Thioredoxin" evidence="6">
    <location>
        <begin position="392"/>
        <end position="528"/>
    </location>
</feature>
<dbReference type="Pfam" id="PF00578">
    <property type="entry name" value="AhpC-TSA"/>
    <property type="match status" value="1"/>
</dbReference>
<evidence type="ECO:0000259" key="6">
    <source>
        <dbReference type="PROSITE" id="PS51352"/>
    </source>
</evidence>
<feature type="signal peptide" evidence="5">
    <location>
        <begin position="1"/>
        <end position="18"/>
    </location>
</feature>
<dbReference type="GO" id="GO:0017004">
    <property type="term" value="P:cytochrome complex assembly"/>
    <property type="evidence" value="ECO:0007669"/>
    <property type="project" value="UniProtKB-KW"/>
</dbReference>
<dbReference type="InterPro" id="IPR000866">
    <property type="entry name" value="AhpC/TSA"/>
</dbReference>
<dbReference type="PANTHER" id="PTHR42852">
    <property type="entry name" value="THIOL:DISULFIDE INTERCHANGE PROTEIN DSBE"/>
    <property type="match status" value="1"/>
</dbReference>
<sequence>MKYLVILCSLLFSLSASAHTIKGKIAGLKDGSTVYLLTHPDHKIERKWVLSHKVDSAIVKNGIFEFNVPDAPYGRLWLLHSKENYLKYYFNKNEDITFEGKALLFGLAGENITGGHTRILLEDISSILDDDMLTPISRRTGVEWLKRHASEDIGLFATAYFYLVKQVLKDGDIQEILKIIPANKQNLPYYQQIRDAYNQNNKIQDIEPNESFTITGYVEGIEEGIAELVLPRKGTLGTPEVVDSAVIKNGYFTFHGQVPFPQYCNVGIRGTSFPVGFYLENSPIELNIKIRQDNYKRNGKNESRKCLQGKVYGSRSEREAQYISTLREPRDIEDWITNYPSNMPTLMKLATEWSEIHSPDLLEKWLNMMDKKLSERLAYKEVIRQITKHRELTINAPAPDFVLPSDKGKRIALKDFRGKYVLLDFWASWCGPCRGEIPNLKKAWNNYHREGLEIISITIDKNEQAWRKALVEERMPWTQLNGKGSNISEQYNIQGIPHILLIDPKGKIVGINLRGDKLEKKLQELLSH</sequence>
<reference evidence="7" key="1">
    <citation type="journal article" date="2021" name="PeerJ">
        <title>Extensive microbial diversity within the chicken gut microbiome revealed by metagenomics and culture.</title>
        <authorList>
            <person name="Gilroy R."/>
            <person name="Ravi A."/>
            <person name="Getino M."/>
            <person name="Pursley I."/>
            <person name="Horton D.L."/>
            <person name="Alikhan N.F."/>
            <person name="Baker D."/>
            <person name="Gharbi K."/>
            <person name="Hall N."/>
            <person name="Watson M."/>
            <person name="Adriaenssens E.M."/>
            <person name="Foster-Nyarko E."/>
            <person name="Jarju S."/>
            <person name="Secka A."/>
            <person name="Antonio M."/>
            <person name="Oren A."/>
            <person name="Chaudhuri R.R."/>
            <person name="La Ragione R."/>
            <person name="Hildebrand F."/>
            <person name="Pallen M.J."/>
        </authorList>
    </citation>
    <scope>NUCLEOTIDE SEQUENCE</scope>
    <source>
        <strain evidence="7">6966</strain>
    </source>
</reference>
<dbReference type="InterPro" id="IPR013766">
    <property type="entry name" value="Thioredoxin_domain"/>
</dbReference>
<keyword evidence="2" id="KW-0201">Cytochrome c-type biogenesis</keyword>
<keyword evidence="3" id="KW-1015">Disulfide bond</keyword>
<comment type="caution">
    <text evidence="7">The sequence shown here is derived from an EMBL/GenBank/DDBJ whole genome shotgun (WGS) entry which is preliminary data.</text>
</comment>
<dbReference type="InterPro" id="IPR050553">
    <property type="entry name" value="Thioredoxin_ResA/DsbE_sf"/>
</dbReference>
<evidence type="ECO:0000256" key="5">
    <source>
        <dbReference type="SAM" id="SignalP"/>
    </source>
</evidence>
<dbReference type="GO" id="GO:0016209">
    <property type="term" value="F:antioxidant activity"/>
    <property type="evidence" value="ECO:0007669"/>
    <property type="project" value="InterPro"/>
</dbReference>
<dbReference type="Pfam" id="PF14289">
    <property type="entry name" value="DUF4369"/>
    <property type="match status" value="2"/>
</dbReference>
<evidence type="ECO:0000256" key="4">
    <source>
        <dbReference type="ARBA" id="ARBA00023284"/>
    </source>
</evidence>
<dbReference type="Gene3D" id="3.40.30.10">
    <property type="entry name" value="Glutaredoxin"/>
    <property type="match status" value="1"/>
</dbReference>
<reference evidence="7" key="2">
    <citation type="submission" date="2021-09" db="EMBL/GenBank/DDBJ databases">
        <authorList>
            <person name="Gilroy R."/>
        </authorList>
    </citation>
    <scope>NUCLEOTIDE SEQUENCE</scope>
    <source>
        <strain evidence="7">6966</strain>
    </source>
</reference>
<dbReference type="InterPro" id="IPR025380">
    <property type="entry name" value="DUF4369"/>
</dbReference>
<dbReference type="PROSITE" id="PS51352">
    <property type="entry name" value="THIOREDOXIN_2"/>
    <property type="match status" value="1"/>
</dbReference>
<keyword evidence="5" id="KW-0732">Signal</keyword>
<dbReference type="InterPro" id="IPR036249">
    <property type="entry name" value="Thioredoxin-like_sf"/>
</dbReference>
<dbReference type="EMBL" id="DYVS01000104">
    <property type="protein sequence ID" value="HJF70301.1"/>
    <property type="molecule type" value="Genomic_DNA"/>
</dbReference>
<evidence type="ECO:0000256" key="1">
    <source>
        <dbReference type="ARBA" id="ARBA00004196"/>
    </source>
</evidence>
<dbReference type="GO" id="GO:0030313">
    <property type="term" value="C:cell envelope"/>
    <property type="evidence" value="ECO:0007669"/>
    <property type="project" value="UniProtKB-SubCell"/>
</dbReference>
<evidence type="ECO:0000313" key="8">
    <source>
        <dbReference type="Proteomes" id="UP000742098"/>
    </source>
</evidence>
<dbReference type="CDD" id="cd02966">
    <property type="entry name" value="TlpA_like_family"/>
    <property type="match status" value="1"/>
</dbReference>
<feature type="chain" id="PRO_5038035980" evidence="5">
    <location>
        <begin position="19"/>
        <end position="528"/>
    </location>
</feature>
<comment type="subcellular location">
    <subcellularLocation>
        <location evidence="1">Cell envelope</location>
    </subcellularLocation>
</comment>
<dbReference type="Proteomes" id="UP000742098">
    <property type="component" value="Unassembled WGS sequence"/>
</dbReference>
<dbReference type="PROSITE" id="PS00194">
    <property type="entry name" value="THIOREDOXIN_1"/>
    <property type="match status" value="1"/>
</dbReference>
<protein>
    <submittedName>
        <fullName evidence="7">AhpC/TSA family protein</fullName>
    </submittedName>
</protein>
<dbReference type="PANTHER" id="PTHR42852:SF6">
    <property type="entry name" value="THIOL:DISULFIDE INTERCHANGE PROTEIN DSBE"/>
    <property type="match status" value="1"/>
</dbReference>
<gene>
    <name evidence="7" type="ORF">K8V05_06070</name>
</gene>